<feature type="compositionally biased region" description="Low complexity" evidence="1">
    <location>
        <begin position="150"/>
        <end position="159"/>
    </location>
</feature>
<keyword evidence="3" id="KW-1185">Reference proteome</keyword>
<name>A0A6A6DNL9_9PEZI</name>
<evidence type="ECO:0000313" key="3">
    <source>
        <dbReference type="Proteomes" id="UP000800200"/>
    </source>
</evidence>
<feature type="compositionally biased region" description="Polar residues" evidence="1">
    <location>
        <begin position="175"/>
        <end position="187"/>
    </location>
</feature>
<gene>
    <name evidence="2" type="ORF">K469DRAFT_693649</name>
</gene>
<feature type="region of interest" description="Disordered" evidence="1">
    <location>
        <begin position="150"/>
        <end position="210"/>
    </location>
</feature>
<feature type="region of interest" description="Disordered" evidence="1">
    <location>
        <begin position="27"/>
        <end position="82"/>
    </location>
</feature>
<evidence type="ECO:0000256" key="1">
    <source>
        <dbReference type="SAM" id="MobiDB-lite"/>
    </source>
</evidence>
<sequence length="210" mass="23028">MMKLEESSGELQPSDFHQHWWVSRDEAPEPLPAPQVLKPRVIRRPLTQNTSHKKGAGAKGSRRDPTMAERVDNNYPSATASPYLPTHWRQPLEASVLGPYVAHPNSTAISSSQPAGAIAQAPGGLQLILNWIPTPQHLPPTFAGPQMPQMPQMPQVPQVPQVPTPTPEQGLRQGSHITSDNQAYQGDQHSRFPVHSRAPAWAGYSTPYQG</sequence>
<reference evidence="2" key="1">
    <citation type="journal article" date="2020" name="Stud. Mycol.">
        <title>101 Dothideomycetes genomes: a test case for predicting lifestyles and emergence of pathogens.</title>
        <authorList>
            <person name="Haridas S."/>
            <person name="Albert R."/>
            <person name="Binder M."/>
            <person name="Bloem J."/>
            <person name="Labutti K."/>
            <person name="Salamov A."/>
            <person name="Andreopoulos B."/>
            <person name="Baker S."/>
            <person name="Barry K."/>
            <person name="Bills G."/>
            <person name="Bluhm B."/>
            <person name="Cannon C."/>
            <person name="Castanera R."/>
            <person name="Culley D."/>
            <person name="Daum C."/>
            <person name="Ezra D."/>
            <person name="Gonzalez J."/>
            <person name="Henrissat B."/>
            <person name="Kuo A."/>
            <person name="Liang C."/>
            <person name="Lipzen A."/>
            <person name="Lutzoni F."/>
            <person name="Magnuson J."/>
            <person name="Mondo S."/>
            <person name="Nolan M."/>
            <person name="Ohm R."/>
            <person name="Pangilinan J."/>
            <person name="Park H.-J."/>
            <person name="Ramirez L."/>
            <person name="Alfaro M."/>
            <person name="Sun H."/>
            <person name="Tritt A."/>
            <person name="Yoshinaga Y."/>
            <person name="Zwiers L.-H."/>
            <person name="Turgeon B."/>
            <person name="Goodwin S."/>
            <person name="Spatafora J."/>
            <person name="Crous P."/>
            <person name="Grigoriev I."/>
        </authorList>
    </citation>
    <scope>NUCLEOTIDE SEQUENCE</scope>
    <source>
        <strain evidence="2">CBS 207.26</strain>
    </source>
</reference>
<protein>
    <submittedName>
        <fullName evidence="2">Uncharacterized protein</fullName>
    </submittedName>
</protein>
<proteinExistence type="predicted"/>
<dbReference type="Proteomes" id="UP000800200">
    <property type="component" value="Unassembled WGS sequence"/>
</dbReference>
<organism evidence="2 3">
    <name type="scientific">Zopfia rhizophila CBS 207.26</name>
    <dbReference type="NCBI Taxonomy" id="1314779"/>
    <lineage>
        <taxon>Eukaryota</taxon>
        <taxon>Fungi</taxon>
        <taxon>Dikarya</taxon>
        <taxon>Ascomycota</taxon>
        <taxon>Pezizomycotina</taxon>
        <taxon>Dothideomycetes</taxon>
        <taxon>Dothideomycetes incertae sedis</taxon>
        <taxon>Zopfiaceae</taxon>
        <taxon>Zopfia</taxon>
    </lineage>
</organism>
<dbReference type="EMBL" id="ML994661">
    <property type="protein sequence ID" value="KAF2179978.1"/>
    <property type="molecule type" value="Genomic_DNA"/>
</dbReference>
<dbReference type="AlphaFoldDB" id="A0A6A6DNL9"/>
<accession>A0A6A6DNL9</accession>
<feature type="compositionally biased region" description="Basic and acidic residues" evidence="1">
    <location>
        <begin position="61"/>
        <end position="72"/>
    </location>
</feature>
<dbReference type="OrthoDB" id="10420855at2759"/>
<evidence type="ECO:0000313" key="2">
    <source>
        <dbReference type="EMBL" id="KAF2179978.1"/>
    </source>
</evidence>